<proteinExistence type="predicted"/>
<evidence type="ECO:0000313" key="2">
    <source>
        <dbReference type="EMBL" id="KAJ3611768.1"/>
    </source>
</evidence>
<gene>
    <name evidence="2" type="ORF">NHX12_021782</name>
</gene>
<dbReference type="EMBL" id="JANIIK010000037">
    <property type="protein sequence ID" value="KAJ3611768.1"/>
    <property type="molecule type" value="Genomic_DNA"/>
</dbReference>
<evidence type="ECO:0000313" key="3">
    <source>
        <dbReference type="Proteomes" id="UP001148018"/>
    </source>
</evidence>
<comment type="caution">
    <text evidence="2">The sequence shown here is derived from an EMBL/GenBank/DDBJ whole genome shotgun (WGS) entry which is preliminary data.</text>
</comment>
<organism evidence="2 3">
    <name type="scientific">Muraenolepis orangiensis</name>
    <name type="common">Patagonian moray cod</name>
    <dbReference type="NCBI Taxonomy" id="630683"/>
    <lineage>
        <taxon>Eukaryota</taxon>
        <taxon>Metazoa</taxon>
        <taxon>Chordata</taxon>
        <taxon>Craniata</taxon>
        <taxon>Vertebrata</taxon>
        <taxon>Euteleostomi</taxon>
        <taxon>Actinopterygii</taxon>
        <taxon>Neopterygii</taxon>
        <taxon>Teleostei</taxon>
        <taxon>Neoteleostei</taxon>
        <taxon>Acanthomorphata</taxon>
        <taxon>Zeiogadaria</taxon>
        <taxon>Gadariae</taxon>
        <taxon>Gadiformes</taxon>
        <taxon>Muraenolepidoidei</taxon>
        <taxon>Muraenolepididae</taxon>
        <taxon>Muraenolepis</taxon>
    </lineage>
</organism>
<feature type="compositionally biased region" description="Basic and acidic residues" evidence="1">
    <location>
        <begin position="25"/>
        <end position="38"/>
    </location>
</feature>
<feature type="region of interest" description="Disordered" evidence="1">
    <location>
        <begin position="1"/>
        <end position="44"/>
    </location>
</feature>
<evidence type="ECO:0000256" key="1">
    <source>
        <dbReference type="SAM" id="MobiDB-lite"/>
    </source>
</evidence>
<keyword evidence="3" id="KW-1185">Reference proteome</keyword>
<protein>
    <submittedName>
        <fullName evidence="2">Uncharacterized protein</fullName>
    </submittedName>
</protein>
<sequence length="98" mass="10357">MLNGDVRSLASVASDPASSGGQKDPNGREAVQRERDAQRNPNWKHTSKLCGVIALMESFRPISSMRAAWDSGGGGGEGRGEDSATIACVLQLVVKTRT</sequence>
<dbReference type="Proteomes" id="UP001148018">
    <property type="component" value="Unassembled WGS sequence"/>
</dbReference>
<reference evidence="2" key="1">
    <citation type="submission" date="2022-07" db="EMBL/GenBank/DDBJ databases">
        <title>Chromosome-level genome of Muraenolepis orangiensis.</title>
        <authorList>
            <person name="Kim J."/>
        </authorList>
    </citation>
    <scope>NUCLEOTIDE SEQUENCE</scope>
    <source>
        <strain evidence="2">KU_S4_2022</strain>
        <tissue evidence="2">Muscle</tissue>
    </source>
</reference>
<dbReference type="AlphaFoldDB" id="A0A9Q0EST1"/>
<accession>A0A9Q0EST1</accession>
<name>A0A9Q0EST1_9TELE</name>